<dbReference type="Gene3D" id="1.50.10.10">
    <property type="match status" value="1"/>
</dbReference>
<dbReference type="Gene3D" id="2.60.40.1180">
    <property type="entry name" value="Golgi alpha-mannosidase II"/>
    <property type="match status" value="1"/>
</dbReference>
<evidence type="ECO:0000313" key="6">
    <source>
        <dbReference type="Proteomes" id="UP000537161"/>
    </source>
</evidence>
<evidence type="ECO:0000313" key="5">
    <source>
        <dbReference type="EMBL" id="MBB5706451.1"/>
    </source>
</evidence>
<feature type="domain" description="Alpha fucosidase A-like C-terminal" evidence="3">
    <location>
        <begin position="761"/>
        <end position="823"/>
    </location>
</feature>
<evidence type="ECO:0000259" key="3">
    <source>
        <dbReference type="Pfam" id="PF21307"/>
    </source>
</evidence>
<dbReference type="PANTHER" id="PTHR31084">
    <property type="entry name" value="ALPHA-L-FUCOSIDASE 2"/>
    <property type="match status" value="1"/>
</dbReference>
<proteinExistence type="predicted"/>
<protein>
    <recommendedName>
        <fullName evidence="7">Glycosyl hydrolase family 95 N-terminal domain-containing protein</fullName>
    </recommendedName>
</protein>
<sequence length="875" mass="97009">MAPSTAAGGAEPASPAGNAPPVPPAPQPPAIALRPLPAGLERDLLPKAPLPLSARNAPPKVAAMPRRERLRRKLAPRRGICSTAPGQAFRDTLLSGNGPMYLELTGAPYAEQLQFRHERLMLPWRRPFDAPDVAAELPGIRKLLLAGQYREGVNKAFEALTAAGLAVNTKAHPTIPAFTMKIDIAEAPAVSDYLRTVDFESGEIRVMWRDNRGDWMRRTFVSRPDNVGVQEIRGPGGKPVSATISLQSPSLGRHNGPVTFRQHGDEDHLVFTGRFDPAVNGNGYAGVVRIVRKGGTARLDGNKLVIENADSIVLLTRIDWFKDFDAKRVDELVAGMAGLDGDYDAMLARHRPRQAEIMNRVTLDLGGTGQQGYSGEELLDDQRTRSDYSPALLERIFDMGRYWLLLSSGEFPVQPMSGEVNININLQVAHGEMGDVPEAMAPYYDWIESLLPDCRTNAKNIFGARGAVYPIMPNKDWGVSYHYATTAGAGIWPHPYWISAGGWVYSPFWDHYCVTGDLQFLRDRVVPGLKELALFYEDFLSVEDERGNYVFVPSFSPENWPLNAEPLPTDAWPLTPYDAFHMSPPVPFVINSAMDVMVCREVLTHLIEACEILGSDADSIPKWKAILAKMPPYRTTEDGTLKEWGWPGLDENYDQRHVSHLYGAWPSDEIQPTRSPDLARAALLADRKRGPANSSAHGLCHRALAAARLKDDYLVDWEIKQLLNQGYFNQTLRSSHNPHSGPMPDAQGGLPTILMEMLCYSRPGLIEILPALPVDLRRGSISGMRARTFARIDRLRWDLDARTAEVRITSLRPQTIRLRAWHGIESATISNGTLKRAPRAGEDSCDIMLPPNQTVTLGLRLASSRARRWAQPQDD</sequence>
<dbReference type="PANTHER" id="PTHR31084:SF0">
    <property type="entry name" value="ALPHA-L-FUCOSIDASE 2"/>
    <property type="match status" value="1"/>
</dbReference>
<dbReference type="GO" id="GO:0004560">
    <property type="term" value="F:alpha-L-fucosidase activity"/>
    <property type="evidence" value="ECO:0007669"/>
    <property type="project" value="TreeGrafter"/>
</dbReference>
<accession>A0A7W9B563</accession>
<dbReference type="InterPro" id="IPR012341">
    <property type="entry name" value="6hp_glycosidase-like_sf"/>
</dbReference>
<dbReference type="InterPro" id="IPR054363">
    <property type="entry name" value="GH95_cat"/>
</dbReference>
<evidence type="ECO:0000256" key="1">
    <source>
        <dbReference type="SAM" id="MobiDB-lite"/>
    </source>
</evidence>
<dbReference type="Pfam" id="PF22124">
    <property type="entry name" value="Glyco_hydro_95_cat"/>
    <property type="match status" value="1"/>
</dbReference>
<dbReference type="InterPro" id="IPR027414">
    <property type="entry name" value="GH95_N_dom"/>
</dbReference>
<comment type="caution">
    <text evidence="5">The sequence shown here is derived from an EMBL/GenBank/DDBJ whole genome shotgun (WGS) entry which is preliminary data.</text>
</comment>
<dbReference type="SUPFAM" id="SSF48208">
    <property type="entry name" value="Six-hairpin glycosidases"/>
    <property type="match status" value="1"/>
</dbReference>
<evidence type="ECO:0008006" key="7">
    <source>
        <dbReference type="Google" id="ProtNLM"/>
    </source>
</evidence>
<evidence type="ECO:0000259" key="2">
    <source>
        <dbReference type="Pfam" id="PF14498"/>
    </source>
</evidence>
<dbReference type="InterPro" id="IPR013780">
    <property type="entry name" value="Glyco_hydro_b"/>
</dbReference>
<feature type="compositionally biased region" description="Pro residues" evidence="1">
    <location>
        <begin position="18"/>
        <end position="29"/>
    </location>
</feature>
<dbReference type="GO" id="GO:0005975">
    <property type="term" value="P:carbohydrate metabolic process"/>
    <property type="evidence" value="ECO:0007669"/>
    <property type="project" value="InterPro"/>
</dbReference>
<dbReference type="InterPro" id="IPR049053">
    <property type="entry name" value="AFCA-like_C"/>
</dbReference>
<feature type="region of interest" description="Disordered" evidence="1">
    <location>
        <begin position="1"/>
        <end position="36"/>
    </location>
</feature>
<dbReference type="EMBL" id="JACIJH010000004">
    <property type="protein sequence ID" value="MBB5706451.1"/>
    <property type="molecule type" value="Genomic_DNA"/>
</dbReference>
<dbReference type="Proteomes" id="UP000537161">
    <property type="component" value="Unassembled WGS sequence"/>
</dbReference>
<reference evidence="5 6" key="1">
    <citation type="submission" date="2020-08" db="EMBL/GenBank/DDBJ databases">
        <title>Genomic Encyclopedia of Type Strains, Phase IV (KMG-IV): sequencing the most valuable type-strain genomes for metagenomic binning, comparative biology and taxonomic classification.</title>
        <authorList>
            <person name="Goeker M."/>
        </authorList>
    </citation>
    <scope>NUCLEOTIDE SEQUENCE [LARGE SCALE GENOMIC DNA]</scope>
    <source>
        <strain evidence="5 6">DSM 27163</strain>
    </source>
</reference>
<keyword evidence="6" id="KW-1185">Reference proteome</keyword>
<feature type="domain" description="Glycosyl hydrolase family 95 N-terminal" evidence="2">
    <location>
        <begin position="82"/>
        <end position="317"/>
    </location>
</feature>
<dbReference type="Pfam" id="PF21307">
    <property type="entry name" value="Glyco_hydro_95_C"/>
    <property type="match status" value="1"/>
</dbReference>
<feature type="domain" description="Glycosyl hydrolase family 95 catalytic" evidence="4">
    <location>
        <begin position="343"/>
        <end position="758"/>
    </location>
</feature>
<organism evidence="5 6">
    <name type="scientific">Sphingopyxis panaciterrulae</name>
    <dbReference type="NCBI Taxonomy" id="462372"/>
    <lineage>
        <taxon>Bacteria</taxon>
        <taxon>Pseudomonadati</taxon>
        <taxon>Pseudomonadota</taxon>
        <taxon>Alphaproteobacteria</taxon>
        <taxon>Sphingomonadales</taxon>
        <taxon>Sphingomonadaceae</taxon>
        <taxon>Sphingopyxis</taxon>
    </lineage>
</organism>
<dbReference type="Gene3D" id="2.70.98.50">
    <property type="entry name" value="putative glycoside hydrolase family protein from bacillus halodurans"/>
    <property type="match status" value="1"/>
</dbReference>
<gene>
    <name evidence="5" type="ORF">FHR21_001803</name>
</gene>
<dbReference type="AlphaFoldDB" id="A0A7W9B563"/>
<dbReference type="RefSeq" id="WP_184097363.1">
    <property type="nucleotide sequence ID" value="NZ_JACIJH010000004.1"/>
</dbReference>
<evidence type="ECO:0000259" key="4">
    <source>
        <dbReference type="Pfam" id="PF22124"/>
    </source>
</evidence>
<dbReference type="InterPro" id="IPR008928">
    <property type="entry name" value="6-hairpin_glycosidase_sf"/>
</dbReference>
<name>A0A7W9B563_9SPHN</name>
<dbReference type="Pfam" id="PF14498">
    <property type="entry name" value="Glyco_hyd_65N_2"/>
    <property type="match status" value="1"/>
</dbReference>
<feature type="compositionally biased region" description="Low complexity" evidence="1">
    <location>
        <begin position="1"/>
        <end position="17"/>
    </location>
</feature>